<organism evidence="7 8">
    <name type="scientific">Thalassococcus profundi</name>
    <dbReference type="NCBI Taxonomy" id="2282382"/>
    <lineage>
        <taxon>Bacteria</taxon>
        <taxon>Pseudomonadati</taxon>
        <taxon>Pseudomonadota</taxon>
        <taxon>Alphaproteobacteria</taxon>
        <taxon>Rhodobacterales</taxon>
        <taxon>Roseobacteraceae</taxon>
        <taxon>Thalassococcus</taxon>
    </lineage>
</organism>
<evidence type="ECO:0000256" key="5">
    <source>
        <dbReference type="SAM" id="Phobius"/>
    </source>
</evidence>
<evidence type="ECO:0000259" key="6">
    <source>
        <dbReference type="Pfam" id="PF01694"/>
    </source>
</evidence>
<evidence type="ECO:0000256" key="1">
    <source>
        <dbReference type="ARBA" id="ARBA00004141"/>
    </source>
</evidence>
<dbReference type="OrthoDB" id="7836448at2"/>
<feature type="transmembrane region" description="Helical" evidence="5">
    <location>
        <begin position="84"/>
        <end position="102"/>
    </location>
</feature>
<keyword evidence="4 5" id="KW-0472">Membrane</keyword>
<dbReference type="GO" id="GO:0016020">
    <property type="term" value="C:membrane"/>
    <property type="evidence" value="ECO:0007669"/>
    <property type="project" value="UniProtKB-SubCell"/>
</dbReference>
<feature type="transmembrane region" description="Helical" evidence="5">
    <location>
        <begin position="140"/>
        <end position="160"/>
    </location>
</feature>
<feature type="transmembrane region" description="Helical" evidence="5">
    <location>
        <begin position="196"/>
        <end position="223"/>
    </location>
</feature>
<dbReference type="EMBL" id="QPMK01000006">
    <property type="protein sequence ID" value="RDD66427.1"/>
    <property type="molecule type" value="Genomic_DNA"/>
</dbReference>
<evidence type="ECO:0000256" key="4">
    <source>
        <dbReference type="ARBA" id="ARBA00023136"/>
    </source>
</evidence>
<proteinExistence type="predicted"/>
<keyword evidence="7" id="KW-0378">Hydrolase</keyword>
<feature type="transmembrane region" description="Helical" evidence="5">
    <location>
        <begin position="12"/>
        <end position="33"/>
    </location>
</feature>
<feature type="domain" description="Peptidase S54 rhomboid" evidence="6">
    <location>
        <begin position="74"/>
        <end position="214"/>
    </location>
</feature>
<dbReference type="SUPFAM" id="SSF144091">
    <property type="entry name" value="Rhomboid-like"/>
    <property type="match status" value="1"/>
</dbReference>
<dbReference type="InterPro" id="IPR035952">
    <property type="entry name" value="Rhomboid-like_sf"/>
</dbReference>
<keyword evidence="7" id="KW-0645">Protease</keyword>
<dbReference type="Gene3D" id="1.20.1540.10">
    <property type="entry name" value="Rhomboid-like"/>
    <property type="match status" value="1"/>
</dbReference>
<evidence type="ECO:0000256" key="3">
    <source>
        <dbReference type="ARBA" id="ARBA00022989"/>
    </source>
</evidence>
<feature type="transmembrane region" description="Helical" evidence="5">
    <location>
        <begin position="172"/>
        <end position="190"/>
    </location>
</feature>
<feature type="transmembrane region" description="Helical" evidence="5">
    <location>
        <begin position="114"/>
        <end position="134"/>
    </location>
</feature>
<dbReference type="RefSeq" id="WP_114510999.1">
    <property type="nucleotide sequence ID" value="NZ_QPMK01000006.1"/>
</dbReference>
<protein>
    <submittedName>
        <fullName evidence="7">Rhomboid family intramembrane serine protease</fullName>
    </submittedName>
</protein>
<dbReference type="GO" id="GO:0004252">
    <property type="term" value="F:serine-type endopeptidase activity"/>
    <property type="evidence" value="ECO:0007669"/>
    <property type="project" value="InterPro"/>
</dbReference>
<accession>A0A369TQM2</accession>
<dbReference type="GO" id="GO:0006508">
    <property type="term" value="P:proteolysis"/>
    <property type="evidence" value="ECO:0007669"/>
    <property type="project" value="UniProtKB-KW"/>
</dbReference>
<evidence type="ECO:0000256" key="2">
    <source>
        <dbReference type="ARBA" id="ARBA00022692"/>
    </source>
</evidence>
<dbReference type="InterPro" id="IPR022764">
    <property type="entry name" value="Peptidase_S54_rhomboid_dom"/>
</dbReference>
<keyword evidence="2 5" id="KW-0812">Transmembrane</keyword>
<reference evidence="7 8" key="1">
    <citation type="submission" date="2018-07" db="EMBL/GenBank/DDBJ databases">
        <title>Thalassococcus profundi sp. nov., a marine bacterium isolated from deep seawater of Okinawa Trough.</title>
        <authorList>
            <person name="Yu M."/>
        </authorList>
    </citation>
    <scope>NUCLEOTIDE SEQUENCE [LARGE SCALE GENOMIC DNA]</scope>
    <source>
        <strain evidence="7 8">WRAS1</strain>
    </source>
</reference>
<evidence type="ECO:0000313" key="8">
    <source>
        <dbReference type="Proteomes" id="UP000253977"/>
    </source>
</evidence>
<keyword evidence="8" id="KW-1185">Reference proteome</keyword>
<dbReference type="Pfam" id="PF01694">
    <property type="entry name" value="Rhomboid"/>
    <property type="match status" value="1"/>
</dbReference>
<sequence>MTHPHTESPLNPLPPVVVALSLLIVAVEVVLNLGARGILGGPGAIGWRLAAVQDYAFSGRVLAWMLETGQMPPEHLMRLVTYPFVHATFTHALFAVVMLLALGKMVGEVMGNLATAVIFLGSGIGGALVYGLVVPDGAPLLGAFPPIYGLIGGFTYLLWVRLGEMGAQQIRAFSLIGILLGLQLVFTLLFGSGQEWVADIAGFAVGFGLSVLLVPGGLARILARLRRD</sequence>
<gene>
    <name evidence="7" type="ORF">DU478_11015</name>
</gene>
<dbReference type="PANTHER" id="PTHR43066">
    <property type="entry name" value="RHOMBOID-RELATED PROTEIN"/>
    <property type="match status" value="1"/>
</dbReference>
<dbReference type="AlphaFoldDB" id="A0A369TQM2"/>
<name>A0A369TQM2_9RHOB</name>
<comment type="subcellular location">
    <subcellularLocation>
        <location evidence="1">Membrane</location>
        <topology evidence="1">Multi-pass membrane protein</topology>
    </subcellularLocation>
</comment>
<dbReference type="Proteomes" id="UP000253977">
    <property type="component" value="Unassembled WGS sequence"/>
</dbReference>
<evidence type="ECO:0000313" key="7">
    <source>
        <dbReference type="EMBL" id="RDD66427.1"/>
    </source>
</evidence>
<comment type="caution">
    <text evidence="7">The sequence shown here is derived from an EMBL/GenBank/DDBJ whole genome shotgun (WGS) entry which is preliminary data.</text>
</comment>
<keyword evidence="3 5" id="KW-1133">Transmembrane helix</keyword>